<keyword evidence="5" id="KW-0472">Membrane</keyword>
<evidence type="ECO:0000256" key="8">
    <source>
        <dbReference type="SAM" id="Coils"/>
    </source>
</evidence>
<dbReference type="Pfam" id="PF12796">
    <property type="entry name" value="Ank_2"/>
    <property type="match status" value="1"/>
</dbReference>
<evidence type="ECO:0000256" key="6">
    <source>
        <dbReference type="ARBA" id="ARBA00024956"/>
    </source>
</evidence>
<dbReference type="STRING" id="34508.A0A4U5N8F3"/>
<dbReference type="InterPro" id="IPR002110">
    <property type="entry name" value="Ankyrin_rpt"/>
</dbReference>
<dbReference type="SMART" id="SM00248">
    <property type="entry name" value="ANK"/>
    <property type="match status" value="1"/>
</dbReference>
<dbReference type="InterPro" id="IPR021832">
    <property type="entry name" value="ANKRD13"/>
</dbReference>
<dbReference type="InterPro" id="IPR055285">
    <property type="entry name" value="ANKRD13_C"/>
</dbReference>
<feature type="repeat" description="ANK" evidence="7">
    <location>
        <begin position="46"/>
        <end position="78"/>
    </location>
</feature>
<feature type="coiled-coil region" evidence="8">
    <location>
        <begin position="585"/>
        <end position="616"/>
    </location>
</feature>
<dbReference type="PANTHER" id="PTHR12447:SF31">
    <property type="entry name" value="LD31969P"/>
    <property type="match status" value="1"/>
</dbReference>
<evidence type="ECO:0000313" key="11">
    <source>
        <dbReference type="Proteomes" id="UP000298663"/>
    </source>
</evidence>
<dbReference type="PROSITE" id="PS50297">
    <property type="entry name" value="ANK_REP_REGION"/>
    <property type="match status" value="1"/>
</dbReference>
<feature type="domain" description="Ankyrin repeat" evidence="9">
    <location>
        <begin position="162"/>
        <end position="468"/>
    </location>
</feature>
<keyword evidence="8" id="KW-0175">Coiled coil</keyword>
<comment type="function">
    <text evidence="6">Ubiquitin-binding protein that specifically recognizes and binds 'Lys-63'-linked ubiquitin. Does not bind 'Lys-48'-linked ubiquitin. Positively regulates the internalization of ligand-activated EGFR by binding to the Ub moiety of ubiquitinated EGFR at the cell membrane.</text>
</comment>
<proteinExistence type="predicted"/>
<dbReference type="Pfam" id="PF11904">
    <property type="entry name" value="ANKRD13_C"/>
    <property type="match status" value="1"/>
</dbReference>
<dbReference type="GO" id="GO:0005770">
    <property type="term" value="C:late endosome"/>
    <property type="evidence" value="ECO:0007669"/>
    <property type="project" value="UniProtKB-SubCell"/>
</dbReference>
<dbReference type="Gene3D" id="1.25.40.20">
    <property type="entry name" value="Ankyrin repeat-containing domain"/>
    <property type="match status" value="1"/>
</dbReference>
<dbReference type="SUPFAM" id="SSF48403">
    <property type="entry name" value="Ankyrin repeat"/>
    <property type="match status" value="1"/>
</dbReference>
<evidence type="ECO:0000259" key="9">
    <source>
        <dbReference type="Pfam" id="PF11904"/>
    </source>
</evidence>
<evidence type="ECO:0000256" key="2">
    <source>
        <dbReference type="ARBA" id="ARBA00004603"/>
    </source>
</evidence>
<comment type="caution">
    <text evidence="10">The sequence shown here is derived from an EMBL/GenBank/DDBJ whole genome shotgun (WGS) entry which is preliminary data.</text>
</comment>
<gene>
    <name evidence="10" type="ORF">L596_019080</name>
</gene>
<evidence type="ECO:0000256" key="1">
    <source>
        <dbReference type="ARBA" id="ARBA00004236"/>
    </source>
</evidence>
<dbReference type="OrthoDB" id="1585644at2759"/>
<protein>
    <recommendedName>
        <fullName evidence="9">Ankyrin repeat domain-containing protein</fullName>
    </recommendedName>
</protein>
<dbReference type="EMBL" id="AZBU02000005">
    <property type="protein sequence ID" value="TKR78241.1"/>
    <property type="molecule type" value="Genomic_DNA"/>
</dbReference>
<accession>A0A4U5N8F3</accession>
<dbReference type="PANTHER" id="PTHR12447">
    <property type="entry name" value="ANKYRIN REPEAT DOMAIN-CONTAINING PROTEIN 13"/>
    <property type="match status" value="1"/>
</dbReference>
<evidence type="ECO:0000256" key="5">
    <source>
        <dbReference type="ARBA" id="ARBA00023136"/>
    </source>
</evidence>
<dbReference type="SMART" id="SM00726">
    <property type="entry name" value="UIM"/>
    <property type="match status" value="3"/>
</dbReference>
<keyword evidence="4" id="KW-0677">Repeat</keyword>
<keyword evidence="7" id="KW-0040">ANK repeat</keyword>
<reference evidence="10 11" key="2">
    <citation type="journal article" date="2019" name="G3 (Bethesda)">
        <title>Hybrid Assembly of the Genome of the Entomopathogenic Nematode Steinernema carpocapsae Identifies the X-Chromosome.</title>
        <authorList>
            <person name="Serra L."/>
            <person name="Macchietto M."/>
            <person name="Macias-Munoz A."/>
            <person name="McGill C.J."/>
            <person name="Rodriguez I.M."/>
            <person name="Rodriguez B."/>
            <person name="Murad R."/>
            <person name="Mortazavi A."/>
        </authorList>
    </citation>
    <scope>NUCLEOTIDE SEQUENCE [LARGE SCALE GENOMIC DNA]</scope>
    <source>
        <strain evidence="10 11">ALL</strain>
    </source>
</reference>
<dbReference type="AlphaFoldDB" id="A0A4U5N8F3"/>
<sequence length="617" mass="68942">MATSGNSAGFPLHFCVFRNEIEELNRILTQAKEASNDVGIEKKDAYGRTPLALATALDHLECAKVLLEFGADADVQNKEMWSVSNESVCTGDPELVRLIIQHRDFQRNTRSIEAMNSLLAKLTESTDFYAEMSWEFTSWIPFVSKMCPSDTYKIYKRGAEVRIDTTLVGFDGRSTWKRGNQSFIFRPRTGDIAQFIVVDHDNHKALVQTADKTARTDIEDFAPPEEAVSARLCAPVATTYVDVEGIGFERCKTGGIFPWISSSEKSETVDGFDCKVFSASNVELVTKTRSEHLTEEDKQRFKKEEGNGPLGSVLKLIEKRQEYSSLNSADTDDSDLYGGMTAAEYLSGDFVGQRNIGKAQEITRKCNTFNATLCLAPPEYSLNLQEQILPIIDLMAANNSHFARLKNFIQLQMPGGFPVRIDIPLFHIISAQITFKNVNAPGRYVTPLGSPNQVQIDEAAFHIPEGYSILDEAMMQPSFDNYSFDDAPSAPARRYVPAALQEEEMLLQFALEQSLREQRGGSSDIPVEPVSDQYDTDLTLAIQESLRAMTTSANGSLPQQPHTSAAVPVFQEPLDPIDPELAEALRLSEVENEERQRQLQDQEDELRRVLELSKSEK</sequence>
<keyword evidence="11" id="KW-1185">Reference proteome</keyword>
<evidence type="ECO:0000256" key="7">
    <source>
        <dbReference type="PROSITE-ProRule" id="PRU00023"/>
    </source>
</evidence>
<dbReference type="InterPro" id="IPR036770">
    <property type="entry name" value="Ankyrin_rpt-contain_sf"/>
</dbReference>
<dbReference type="GO" id="GO:0005886">
    <property type="term" value="C:plasma membrane"/>
    <property type="evidence" value="ECO:0007669"/>
    <property type="project" value="UniProtKB-SubCell"/>
</dbReference>
<reference evidence="10 11" key="1">
    <citation type="journal article" date="2015" name="Genome Biol.">
        <title>Comparative genomics of Steinernema reveals deeply conserved gene regulatory networks.</title>
        <authorList>
            <person name="Dillman A.R."/>
            <person name="Macchietto M."/>
            <person name="Porter C.F."/>
            <person name="Rogers A."/>
            <person name="Williams B."/>
            <person name="Antoshechkin I."/>
            <person name="Lee M.M."/>
            <person name="Goodwin Z."/>
            <person name="Lu X."/>
            <person name="Lewis E.E."/>
            <person name="Goodrich-Blair H."/>
            <person name="Stock S.P."/>
            <person name="Adams B.J."/>
            <person name="Sternberg P.W."/>
            <person name="Mortazavi A."/>
        </authorList>
    </citation>
    <scope>NUCLEOTIDE SEQUENCE [LARGE SCALE GENOMIC DNA]</scope>
    <source>
        <strain evidence="10 11">ALL</strain>
    </source>
</reference>
<dbReference type="Proteomes" id="UP000298663">
    <property type="component" value="Unassembled WGS sequence"/>
</dbReference>
<evidence type="ECO:0000256" key="4">
    <source>
        <dbReference type="ARBA" id="ARBA00022737"/>
    </source>
</evidence>
<dbReference type="InterPro" id="IPR003903">
    <property type="entry name" value="UIM_dom"/>
</dbReference>
<evidence type="ECO:0000256" key="3">
    <source>
        <dbReference type="ARBA" id="ARBA00022475"/>
    </source>
</evidence>
<dbReference type="PROSITE" id="PS50088">
    <property type="entry name" value="ANK_REPEAT"/>
    <property type="match status" value="1"/>
</dbReference>
<dbReference type="PROSITE" id="PS50330">
    <property type="entry name" value="UIM"/>
    <property type="match status" value="1"/>
</dbReference>
<comment type="subcellular location">
    <subcellularLocation>
        <location evidence="1">Cell membrane</location>
    </subcellularLocation>
    <subcellularLocation>
        <location evidence="2">Late endosome</location>
    </subcellularLocation>
</comment>
<evidence type="ECO:0000313" key="10">
    <source>
        <dbReference type="EMBL" id="TKR78241.1"/>
    </source>
</evidence>
<keyword evidence="3" id="KW-1003">Cell membrane</keyword>
<organism evidence="10 11">
    <name type="scientific">Steinernema carpocapsae</name>
    <name type="common">Entomopathogenic nematode</name>
    <dbReference type="NCBI Taxonomy" id="34508"/>
    <lineage>
        <taxon>Eukaryota</taxon>
        <taxon>Metazoa</taxon>
        <taxon>Ecdysozoa</taxon>
        <taxon>Nematoda</taxon>
        <taxon>Chromadorea</taxon>
        <taxon>Rhabditida</taxon>
        <taxon>Tylenchina</taxon>
        <taxon>Panagrolaimomorpha</taxon>
        <taxon>Strongyloidoidea</taxon>
        <taxon>Steinernematidae</taxon>
        <taxon>Steinernema</taxon>
    </lineage>
</organism>
<name>A0A4U5N8F3_STECR</name>